<dbReference type="GO" id="GO:0043531">
    <property type="term" value="F:ADP binding"/>
    <property type="evidence" value="ECO:0007669"/>
    <property type="project" value="InterPro"/>
</dbReference>
<dbReference type="InterPro" id="IPR055414">
    <property type="entry name" value="LRR_R13L4/SHOC2-like"/>
</dbReference>
<evidence type="ECO:0000313" key="8">
    <source>
        <dbReference type="EMBL" id="KAK4575618.1"/>
    </source>
</evidence>
<evidence type="ECO:0000259" key="6">
    <source>
        <dbReference type="Pfam" id="PF23559"/>
    </source>
</evidence>
<dbReference type="InterPro" id="IPR044974">
    <property type="entry name" value="Disease_R_plants"/>
</dbReference>
<evidence type="ECO:0000256" key="3">
    <source>
        <dbReference type="ARBA" id="ARBA00022821"/>
    </source>
</evidence>
<sequence>MAESAVNIVIEKLVPLLVQEARLLKGIHEKVSGIKCEPEMIQSFLKDADVKAEKEDMSNVVKTWVKQVREEAYHIEDVIDEYILHFVKQRYRQTRYFYFLQKVFQFTINLTARHVIASKIQDISKNLKERRQMATSYRFNTIEQGGPSNDARSVTWHDPRVASLFIEEAEVVGIESHRDKLISYLVEAQSNRIVISTVGIGGVGKTTLVKKVYENEVVVAHFDCRAWITVSKSYQSEELLRNMIKQFYKSRKELVPVEIDTMKETLLMEQLRLCLHEHRYLVVFDDIWEKQFWDFIELALPNNENGSRILITSRNEDVAPSNYLYRLPILPLEKAWELFCKKVFRNEGGNCPPELVELSHAIVERCEGLPLAIVAISGLLSTKDKVFYEFHKLHKSLSSELKSNPNLKNFTKILSLSYHDLSYNLKACFLYFGMFPEDYYINCARLIRLWIAECFVEEMQGITLEEVAHGYLNQLIHRSLVQVEDVDSKGRCRSCRVHDMLHEVILSRFEELSFSLVSMPNIGFDRIGRRVSIQNNVNTPLKSITSSQTRSILIFRVEEVPNSFLAKCFANFKLIKIMDFEGAHIDYIPKEVGNLFHLRYLSLRDTKVHILPKSIGKLHNLETLDLKRSLVSELPTEISGLHNLRYLVAYTENYDNEFAIHFRQPVKIHNGIGCLQFLQKLGKIEVNSPALIEELGSLVQLRRLQISKLKRENGMALCTELEKMSLLRSLRIDAVSEEEVLELQSMSAPLPLLQSLYLSGRLEKLPEWFSKLKSIVRIGLQWSGLMDDPLKVLEALPNLVELAIHKAYGGEQLHIEEGGFQKLKILILKNFERLNRLIIDEGALPLLENLEIGSSPQLKEVPSGIAHLKNLKNIDFCDMPTEFVLSLQPDEGHNFGEVKHVASVRFWYRIHGQYYEVYKLGESELLERLRR</sequence>
<dbReference type="GO" id="GO:0098542">
    <property type="term" value="P:defense response to other organism"/>
    <property type="evidence" value="ECO:0007669"/>
    <property type="project" value="TreeGrafter"/>
</dbReference>
<dbReference type="PANTHER" id="PTHR23155">
    <property type="entry name" value="DISEASE RESISTANCE PROTEIN RP"/>
    <property type="match status" value="1"/>
</dbReference>
<dbReference type="Gene3D" id="1.20.5.4130">
    <property type="match status" value="1"/>
</dbReference>
<dbReference type="PANTHER" id="PTHR23155:SF1205">
    <property type="entry name" value="DISEASE RESISTANCE PROTEIN RPM1"/>
    <property type="match status" value="1"/>
</dbReference>
<evidence type="ECO:0000313" key="9">
    <source>
        <dbReference type="Proteomes" id="UP001324115"/>
    </source>
</evidence>
<dbReference type="FunFam" id="3.40.50.300:FF:001091">
    <property type="entry name" value="Probable disease resistance protein At1g61300"/>
    <property type="match status" value="1"/>
</dbReference>
<reference evidence="8 9" key="1">
    <citation type="journal article" date="2023" name="G3 (Bethesda)">
        <title>A haplotype-resolved chromosome-scale genome for Quercus rubra L. provides insights into the genetics of adaptive traits for red oak species.</title>
        <authorList>
            <person name="Kapoor B."/>
            <person name="Jenkins J."/>
            <person name="Schmutz J."/>
            <person name="Zhebentyayeva T."/>
            <person name="Kuelheim C."/>
            <person name="Coggeshall M."/>
            <person name="Heim C."/>
            <person name="Lasky J.R."/>
            <person name="Leites L."/>
            <person name="Islam-Faridi N."/>
            <person name="Romero-Severson J."/>
            <person name="DeLeo V.L."/>
            <person name="Lucas S.M."/>
            <person name="Lazic D."/>
            <person name="Gailing O."/>
            <person name="Carlson J."/>
            <person name="Staton M."/>
        </authorList>
    </citation>
    <scope>NUCLEOTIDE SEQUENCE [LARGE SCALE GENOMIC DNA]</scope>
    <source>
        <strain evidence="8">Pseudo-F2</strain>
    </source>
</reference>
<dbReference type="InterPro" id="IPR036388">
    <property type="entry name" value="WH-like_DNA-bd_sf"/>
</dbReference>
<keyword evidence="3" id="KW-0611">Plant defense</keyword>
<dbReference type="Gene3D" id="1.10.8.430">
    <property type="entry name" value="Helical domain of apoptotic protease-activating factors"/>
    <property type="match status" value="1"/>
</dbReference>
<keyword evidence="9" id="KW-1185">Reference proteome</keyword>
<proteinExistence type="predicted"/>
<dbReference type="Pfam" id="PF00931">
    <property type="entry name" value="NB-ARC"/>
    <property type="match status" value="1"/>
</dbReference>
<dbReference type="Pfam" id="PF23598">
    <property type="entry name" value="LRR_14"/>
    <property type="match status" value="1"/>
</dbReference>
<evidence type="ECO:0000259" key="4">
    <source>
        <dbReference type="Pfam" id="PF00931"/>
    </source>
</evidence>
<feature type="domain" description="Disease resistance N-terminal" evidence="5">
    <location>
        <begin position="5"/>
        <end position="91"/>
    </location>
</feature>
<comment type="caution">
    <text evidence="8">The sequence shown here is derived from an EMBL/GenBank/DDBJ whole genome shotgun (WGS) entry which is preliminary data.</text>
</comment>
<keyword evidence="1" id="KW-0677">Repeat</keyword>
<feature type="domain" description="NB-ARC" evidence="4">
    <location>
        <begin position="175"/>
        <end position="347"/>
    </location>
</feature>
<dbReference type="Proteomes" id="UP001324115">
    <property type="component" value="Unassembled WGS sequence"/>
</dbReference>
<gene>
    <name evidence="8" type="ORF">RGQ29_026539</name>
</gene>
<dbReference type="InterPro" id="IPR027417">
    <property type="entry name" value="P-loop_NTPase"/>
</dbReference>
<evidence type="ECO:0000259" key="5">
    <source>
        <dbReference type="Pfam" id="PF18052"/>
    </source>
</evidence>
<dbReference type="Gene3D" id="3.40.50.300">
    <property type="entry name" value="P-loop containing nucleotide triphosphate hydrolases"/>
    <property type="match status" value="1"/>
</dbReference>
<dbReference type="EMBL" id="JAXUIC010000008">
    <property type="protein sequence ID" value="KAK4575618.1"/>
    <property type="molecule type" value="Genomic_DNA"/>
</dbReference>
<dbReference type="InterPro" id="IPR041118">
    <property type="entry name" value="Rx_N"/>
</dbReference>
<evidence type="ECO:0000256" key="1">
    <source>
        <dbReference type="ARBA" id="ARBA00022737"/>
    </source>
</evidence>
<dbReference type="InterPro" id="IPR058922">
    <property type="entry name" value="WHD_DRP"/>
</dbReference>
<dbReference type="AlphaFoldDB" id="A0AAN7IJ96"/>
<dbReference type="InterPro" id="IPR042197">
    <property type="entry name" value="Apaf_helical"/>
</dbReference>
<feature type="domain" description="Disease resistance protein winged helix" evidence="6">
    <location>
        <begin position="434"/>
        <end position="505"/>
    </location>
</feature>
<dbReference type="Pfam" id="PF18052">
    <property type="entry name" value="Rx_N"/>
    <property type="match status" value="1"/>
</dbReference>
<accession>A0AAN7IJ96</accession>
<dbReference type="CDD" id="cd14798">
    <property type="entry name" value="RX-CC_like"/>
    <property type="match status" value="1"/>
</dbReference>
<dbReference type="InterPro" id="IPR038005">
    <property type="entry name" value="RX-like_CC"/>
</dbReference>
<dbReference type="Gene3D" id="1.10.10.10">
    <property type="entry name" value="Winged helix-like DNA-binding domain superfamily/Winged helix DNA-binding domain"/>
    <property type="match status" value="1"/>
</dbReference>
<name>A0AAN7IJ96_QUERU</name>
<dbReference type="Pfam" id="PF23559">
    <property type="entry name" value="WHD_DRP"/>
    <property type="match status" value="1"/>
</dbReference>
<organism evidence="8 9">
    <name type="scientific">Quercus rubra</name>
    <name type="common">Northern red oak</name>
    <name type="synonym">Quercus borealis</name>
    <dbReference type="NCBI Taxonomy" id="3512"/>
    <lineage>
        <taxon>Eukaryota</taxon>
        <taxon>Viridiplantae</taxon>
        <taxon>Streptophyta</taxon>
        <taxon>Embryophyta</taxon>
        <taxon>Tracheophyta</taxon>
        <taxon>Spermatophyta</taxon>
        <taxon>Magnoliopsida</taxon>
        <taxon>eudicotyledons</taxon>
        <taxon>Gunneridae</taxon>
        <taxon>Pentapetalae</taxon>
        <taxon>rosids</taxon>
        <taxon>fabids</taxon>
        <taxon>Fagales</taxon>
        <taxon>Fagaceae</taxon>
        <taxon>Quercus</taxon>
    </lineage>
</organism>
<protein>
    <submittedName>
        <fullName evidence="8">Uncharacterized protein</fullName>
    </submittedName>
</protein>
<dbReference type="InterPro" id="IPR002182">
    <property type="entry name" value="NB-ARC"/>
</dbReference>
<dbReference type="FunFam" id="1.10.10.10:FF:000322">
    <property type="entry name" value="Probable disease resistance protein At1g63360"/>
    <property type="match status" value="1"/>
</dbReference>
<keyword evidence="2" id="KW-0547">Nucleotide-binding</keyword>
<dbReference type="InterPro" id="IPR032675">
    <property type="entry name" value="LRR_dom_sf"/>
</dbReference>
<feature type="domain" description="Disease resistance R13L4/SHOC-2-like LRR" evidence="7">
    <location>
        <begin position="549"/>
        <end position="876"/>
    </location>
</feature>
<evidence type="ECO:0000256" key="2">
    <source>
        <dbReference type="ARBA" id="ARBA00022741"/>
    </source>
</evidence>
<dbReference type="SUPFAM" id="SSF52058">
    <property type="entry name" value="L domain-like"/>
    <property type="match status" value="1"/>
</dbReference>
<evidence type="ECO:0000259" key="7">
    <source>
        <dbReference type="Pfam" id="PF23598"/>
    </source>
</evidence>
<dbReference type="Gene3D" id="3.80.10.10">
    <property type="entry name" value="Ribonuclease Inhibitor"/>
    <property type="match status" value="1"/>
</dbReference>
<dbReference type="SUPFAM" id="SSF52540">
    <property type="entry name" value="P-loop containing nucleoside triphosphate hydrolases"/>
    <property type="match status" value="1"/>
</dbReference>
<dbReference type="PRINTS" id="PR00364">
    <property type="entry name" value="DISEASERSIST"/>
</dbReference>